<evidence type="ECO:0000256" key="3">
    <source>
        <dbReference type="ARBA" id="ARBA00023170"/>
    </source>
</evidence>
<evidence type="ECO:0000259" key="7">
    <source>
        <dbReference type="PROSITE" id="PS50835"/>
    </source>
</evidence>
<evidence type="ECO:0000313" key="8">
    <source>
        <dbReference type="Ensembl" id="ENSAMXP00000053307.1"/>
    </source>
</evidence>
<dbReference type="PROSITE" id="PS50835">
    <property type="entry name" value="IG_LIKE"/>
    <property type="match status" value="1"/>
</dbReference>
<reference evidence="9" key="2">
    <citation type="journal article" date="2014" name="Nat. Commun.">
        <title>The cavefish genome reveals candidate genes for eye loss.</title>
        <authorList>
            <person name="McGaugh S.E."/>
            <person name="Gross J.B."/>
            <person name="Aken B."/>
            <person name="Blin M."/>
            <person name="Borowsky R."/>
            <person name="Chalopin D."/>
            <person name="Hinaux H."/>
            <person name="Jeffery W.R."/>
            <person name="Keene A."/>
            <person name="Ma L."/>
            <person name="Minx P."/>
            <person name="Murphy D."/>
            <person name="O'Quin K.E."/>
            <person name="Retaux S."/>
            <person name="Rohner N."/>
            <person name="Searle S.M."/>
            <person name="Stahl B.A."/>
            <person name="Tabin C."/>
            <person name="Volff J.N."/>
            <person name="Yoshizawa M."/>
            <person name="Warren W.C."/>
        </authorList>
    </citation>
    <scope>NUCLEOTIDE SEQUENCE [LARGE SCALE GENOMIC DNA]</scope>
    <source>
        <strain evidence="9">female</strain>
    </source>
</reference>
<dbReference type="AlphaFoldDB" id="A0A3B1KF34"/>
<reference evidence="9" key="1">
    <citation type="submission" date="2013-03" db="EMBL/GenBank/DDBJ databases">
        <authorList>
            <person name="Jeffery W."/>
            <person name="Warren W."/>
            <person name="Wilson R.K."/>
        </authorList>
    </citation>
    <scope>NUCLEOTIDE SEQUENCE</scope>
    <source>
        <strain evidence="9">female</strain>
    </source>
</reference>
<sequence length="151" mass="16414">MQALKHNVLLFTLIFLNTVCQEPSSSTVNVLQGGSVTLSCKYNGSLSTDSLNLFWYRQYSGSRPEYLLTIFPKEGATSDPNPLFPQFSSTVDFTDSRVNLIISSTAVSDSALYYCALQPTVTGNPPNTILKLFLGCCFSSASLLSASSPFK</sequence>
<evidence type="ECO:0000256" key="6">
    <source>
        <dbReference type="SAM" id="SignalP"/>
    </source>
</evidence>
<dbReference type="InterPro" id="IPR003599">
    <property type="entry name" value="Ig_sub"/>
</dbReference>
<keyword evidence="1 6" id="KW-0732">Signal</keyword>
<keyword evidence="5" id="KW-0391">Immunity</keyword>
<dbReference type="GO" id="GO:0002250">
    <property type="term" value="P:adaptive immune response"/>
    <property type="evidence" value="ECO:0007669"/>
    <property type="project" value="UniProtKB-KW"/>
</dbReference>
<dbReference type="SMART" id="SM00406">
    <property type="entry name" value="IGv"/>
    <property type="match status" value="1"/>
</dbReference>
<proteinExistence type="predicted"/>
<dbReference type="InterPro" id="IPR036179">
    <property type="entry name" value="Ig-like_dom_sf"/>
</dbReference>
<dbReference type="SMART" id="SM00409">
    <property type="entry name" value="IG"/>
    <property type="match status" value="1"/>
</dbReference>
<keyword evidence="9" id="KW-1185">Reference proteome</keyword>
<dbReference type="InterPro" id="IPR007110">
    <property type="entry name" value="Ig-like_dom"/>
</dbReference>
<feature type="signal peptide" evidence="6">
    <location>
        <begin position="1"/>
        <end position="21"/>
    </location>
</feature>
<dbReference type="Ensembl" id="ENSAMXT00000033757.1">
    <property type="protein sequence ID" value="ENSAMXP00000053307.1"/>
    <property type="gene ID" value="ENSAMXG00000032335.1"/>
</dbReference>
<keyword evidence="4" id="KW-0393">Immunoglobulin domain</keyword>
<dbReference type="Bgee" id="ENSAMXG00000032335">
    <property type="expression patterns" value="Expressed in heart and 4 other cell types or tissues"/>
</dbReference>
<reference evidence="8" key="4">
    <citation type="submission" date="2025-09" db="UniProtKB">
        <authorList>
            <consortium name="Ensembl"/>
        </authorList>
    </citation>
    <scope>IDENTIFICATION</scope>
</reference>
<evidence type="ECO:0000313" key="9">
    <source>
        <dbReference type="Proteomes" id="UP000018467"/>
    </source>
</evidence>
<dbReference type="InterPro" id="IPR013783">
    <property type="entry name" value="Ig-like_fold"/>
</dbReference>
<dbReference type="PANTHER" id="PTHR19367:SF18">
    <property type="entry name" value="T CELL RECEPTOR ALPHA VARIABLE 16"/>
    <property type="match status" value="1"/>
</dbReference>
<name>A0A3B1KF34_ASTMX</name>
<feature type="chain" id="PRO_5017217527" description="Ig-like domain-containing protein" evidence="6">
    <location>
        <begin position="22"/>
        <end position="151"/>
    </location>
</feature>
<feature type="domain" description="Ig-like" evidence="7">
    <location>
        <begin position="23"/>
        <end position="131"/>
    </location>
</feature>
<dbReference type="InterPro" id="IPR051287">
    <property type="entry name" value="TCR_variable_region"/>
</dbReference>
<dbReference type="PANTHER" id="PTHR19367">
    <property type="entry name" value="T-CELL RECEPTOR ALPHA CHAIN V REGION"/>
    <property type="match status" value="1"/>
</dbReference>
<keyword evidence="5" id="KW-1279">T cell receptor</keyword>
<dbReference type="SUPFAM" id="SSF48726">
    <property type="entry name" value="Immunoglobulin"/>
    <property type="match status" value="1"/>
</dbReference>
<organism evidence="8 9">
    <name type="scientific">Astyanax mexicanus</name>
    <name type="common">Blind cave fish</name>
    <name type="synonym">Astyanax fasciatus mexicanus</name>
    <dbReference type="NCBI Taxonomy" id="7994"/>
    <lineage>
        <taxon>Eukaryota</taxon>
        <taxon>Metazoa</taxon>
        <taxon>Chordata</taxon>
        <taxon>Craniata</taxon>
        <taxon>Vertebrata</taxon>
        <taxon>Euteleostomi</taxon>
        <taxon>Actinopterygii</taxon>
        <taxon>Neopterygii</taxon>
        <taxon>Teleostei</taxon>
        <taxon>Ostariophysi</taxon>
        <taxon>Characiformes</taxon>
        <taxon>Characoidei</taxon>
        <taxon>Acestrorhamphidae</taxon>
        <taxon>Acestrorhamphinae</taxon>
        <taxon>Astyanax</taxon>
    </lineage>
</organism>
<evidence type="ECO:0000256" key="5">
    <source>
        <dbReference type="ARBA" id="ARBA00043266"/>
    </source>
</evidence>
<protein>
    <recommendedName>
        <fullName evidence="7">Ig-like domain-containing protein</fullName>
    </recommendedName>
</protein>
<keyword evidence="3" id="KW-0675">Receptor</keyword>
<dbReference type="Pfam" id="PF07686">
    <property type="entry name" value="V-set"/>
    <property type="match status" value="1"/>
</dbReference>
<dbReference type="Proteomes" id="UP000018467">
    <property type="component" value="Unassembled WGS sequence"/>
</dbReference>
<dbReference type="InterPro" id="IPR013106">
    <property type="entry name" value="Ig_V-set"/>
</dbReference>
<dbReference type="GeneTree" id="ENSGT01150000287637"/>
<evidence type="ECO:0000256" key="1">
    <source>
        <dbReference type="ARBA" id="ARBA00022729"/>
    </source>
</evidence>
<dbReference type="GO" id="GO:0042101">
    <property type="term" value="C:T cell receptor complex"/>
    <property type="evidence" value="ECO:0007669"/>
    <property type="project" value="UniProtKB-KW"/>
</dbReference>
<accession>A0A3B1KF34</accession>
<dbReference type="InParanoid" id="A0A3B1KF34"/>
<keyword evidence="2" id="KW-1064">Adaptive immunity</keyword>
<reference evidence="8" key="3">
    <citation type="submission" date="2025-08" db="UniProtKB">
        <authorList>
            <consortium name="Ensembl"/>
        </authorList>
    </citation>
    <scope>IDENTIFICATION</scope>
</reference>
<evidence type="ECO:0000256" key="2">
    <source>
        <dbReference type="ARBA" id="ARBA00023130"/>
    </source>
</evidence>
<evidence type="ECO:0000256" key="4">
    <source>
        <dbReference type="ARBA" id="ARBA00023319"/>
    </source>
</evidence>
<dbReference type="Gene3D" id="2.60.40.10">
    <property type="entry name" value="Immunoglobulins"/>
    <property type="match status" value="1"/>
</dbReference>